<dbReference type="Pfam" id="PF00067">
    <property type="entry name" value="p450"/>
    <property type="match status" value="1"/>
</dbReference>
<gene>
    <name evidence="3" type="primary">cyp107B1</name>
    <name evidence="3" type="ORF">SNEC2469_LOCUS26191</name>
</gene>
<evidence type="ECO:0000313" key="3">
    <source>
        <dbReference type="EMBL" id="CAE7848247.1"/>
    </source>
</evidence>
<dbReference type="AlphaFoldDB" id="A0A813A198"/>
<reference evidence="3" key="1">
    <citation type="submission" date="2021-02" db="EMBL/GenBank/DDBJ databases">
        <authorList>
            <person name="Dougan E. K."/>
            <person name="Rhodes N."/>
            <person name="Thang M."/>
            <person name="Chan C."/>
        </authorList>
    </citation>
    <scope>NUCLEOTIDE SEQUENCE</scope>
</reference>
<sequence length="555" mass="60166">GFDDAHAVFADLRGRCPVAHTSDFEGFWVVTKYADVVRVLADSDTFSTAKQNVVPRVATSGRRPPLHLDPPEHTPYRRAISPLFTAERMAGWEPIVRDIVARLLAPLVEKGEADICVDFSYRLPIFVLAEFFHIPPVQAEKIRNIGADFNRALQVKDTARLEETSLFLYDVARDIIAARKAEPLDPGADPTSALLAARDGNGAPLPEDMILGTIRQLLVVGIIAPTTFTGSMVVHLARHPEHFAMLKDDPGLVPAALEELLRLYTPYRGFARTAKTDVILGRRAIKKDEPIALAFTSANRDPDAFEDPDSFRLDRASGKQHVAFGLGPHQCAGAPLARLMLRVTLEELLGRTDGWEIERLTEMVGGQSRDVSIARTDMRAHGGLGGVGIAGQYGGGDHLVITVGIRHGVGGKIARQLQAVERQPDPVQELLDMPVTRDRTNGGVIREVLGVITIDIVGGDGGVESVLVVRERGALFGREPGLGGKAGRKPFKHFTDSAHFKDFGAGEAADIDTAIGDEFEITLADEGFEHLADAAAPGRIFLGQIHFDQSLAGRI</sequence>
<dbReference type="InterPro" id="IPR001128">
    <property type="entry name" value="Cyt_P450"/>
</dbReference>
<feature type="non-terminal residue" evidence="3">
    <location>
        <position position="1"/>
    </location>
</feature>
<proteinExistence type="inferred from homology"/>
<dbReference type="PANTHER" id="PTHR46696">
    <property type="entry name" value="P450, PUTATIVE (EUROFUNG)-RELATED"/>
    <property type="match status" value="1"/>
</dbReference>
<comment type="similarity">
    <text evidence="1 2">Belongs to the cytochrome P450 family.</text>
</comment>
<dbReference type="PANTHER" id="PTHR46696:SF6">
    <property type="entry name" value="P450, PUTATIVE (EUROFUNG)-RELATED"/>
    <property type="match status" value="1"/>
</dbReference>
<keyword evidence="4" id="KW-1185">Reference proteome</keyword>
<feature type="non-terminal residue" evidence="3">
    <location>
        <position position="555"/>
    </location>
</feature>
<dbReference type="OrthoDB" id="3945418at2759"/>
<dbReference type="GO" id="GO:0016705">
    <property type="term" value="F:oxidoreductase activity, acting on paired donors, with incorporation or reduction of molecular oxygen"/>
    <property type="evidence" value="ECO:0007669"/>
    <property type="project" value="InterPro"/>
</dbReference>
<accession>A0A813A198</accession>
<dbReference type="InterPro" id="IPR002397">
    <property type="entry name" value="Cyt_P450_B"/>
</dbReference>
<dbReference type="GO" id="GO:0004497">
    <property type="term" value="F:monooxygenase activity"/>
    <property type="evidence" value="ECO:0007669"/>
    <property type="project" value="UniProtKB-KW"/>
</dbReference>
<dbReference type="InterPro" id="IPR036396">
    <property type="entry name" value="Cyt_P450_sf"/>
</dbReference>
<dbReference type="SUPFAM" id="SSF48264">
    <property type="entry name" value="Cytochrome P450"/>
    <property type="match status" value="1"/>
</dbReference>
<keyword evidence="2" id="KW-0349">Heme</keyword>
<keyword evidence="2" id="KW-0408">Iron</keyword>
<dbReference type="InterPro" id="IPR017972">
    <property type="entry name" value="Cyt_P450_CS"/>
</dbReference>
<dbReference type="Gene3D" id="1.10.630.10">
    <property type="entry name" value="Cytochrome P450"/>
    <property type="match status" value="1"/>
</dbReference>
<dbReference type="PRINTS" id="PR00359">
    <property type="entry name" value="BP450"/>
</dbReference>
<keyword evidence="2" id="KW-0560">Oxidoreductase</keyword>
<protein>
    <submittedName>
        <fullName evidence="3">Cyp107B1 protein</fullName>
    </submittedName>
</protein>
<evidence type="ECO:0000313" key="4">
    <source>
        <dbReference type="Proteomes" id="UP000601435"/>
    </source>
</evidence>
<dbReference type="Proteomes" id="UP000601435">
    <property type="component" value="Unassembled WGS sequence"/>
</dbReference>
<dbReference type="EMBL" id="CAJNJA010052851">
    <property type="protein sequence ID" value="CAE7848247.1"/>
    <property type="molecule type" value="Genomic_DNA"/>
</dbReference>
<name>A0A813A198_9DINO</name>
<evidence type="ECO:0000256" key="2">
    <source>
        <dbReference type="RuleBase" id="RU000461"/>
    </source>
</evidence>
<organism evidence="3 4">
    <name type="scientific">Symbiodinium necroappetens</name>
    <dbReference type="NCBI Taxonomy" id="1628268"/>
    <lineage>
        <taxon>Eukaryota</taxon>
        <taxon>Sar</taxon>
        <taxon>Alveolata</taxon>
        <taxon>Dinophyceae</taxon>
        <taxon>Suessiales</taxon>
        <taxon>Symbiodiniaceae</taxon>
        <taxon>Symbiodinium</taxon>
    </lineage>
</organism>
<evidence type="ECO:0000256" key="1">
    <source>
        <dbReference type="ARBA" id="ARBA00010617"/>
    </source>
</evidence>
<keyword evidence="2" id="KW-0503">Monooxygenase</keyword>
<comment type="caution">
    <text evidence="3">The sequence shown here is derived from an EMBL/GenBank/DDBJ whole genome shotgun (WGS) entry which is preliminary data.</text>
</comment>
<dbReference type="GO" id="GO:0005506">
    <property type="term" value="F:iron ion binding"/>
    <property type="evidence" value="ECO:0007669"/>
    <property type="project" value="InterPro"/>
</dbReference>
<dbReference type="PROSITE" id="PS00086">
    <property type="entry name" value="CYTOCHROME_P450"/>
    <property type="match status" value="1"/>
</dbReference>
<dbReference type="GO" id="GO:0020037">
    <property type="term" value="F:heme binding"/>
    <property type="evidence" value="ECO:0007669"/>
    <property type="project" value="InterPro"/>
</dbReference>
<keyword evidence="2" id="KW-0479">Metal-binding</keyword>